<dbReference type="Pfam" id="PF00027">
    <property type="entry name" value="cNMP_binding"/>
    <property type="match status" value="1"/>
</dbReference>
<dbReference type="InterPro" id="IPR018490">
    <property type="entry name" value="cNMP-bd_dom_sf"/>
</dbReference>
<evidence type="ECO:0000313" key="2">
    <source>
        <dbReference type="EMBL" id="UOQ67586.1"/>
    </source>
</evidence>
<dbReference type="Gene3D" id="2.60.120.10">
    <property type="entry name" value="Jelly Rolls"/>
    <property type="match status" value="1"/>
</dbReference>
<dbReference type="SUPFAM" id="SSF51206">
    <property type="entry name" value="cAMP-binding domain-like"/>
    <property type="match status" value="1"/>
</dbReference>
<dbReference type="RefSeq" id="WP_245123349.1">
    <property type="nucleotide sequence ID" value="NZ_CP095061.1"/>
</dbReference>
<keyword evidence="3" id="KW-1185">Reference proteome</keyword>
<feature type="domain" description="Cyclic nucleotide-binding" evidence="1">
    <location>
        <begin position="13"/>
        <end position="117"/>
    </location>
</feature>
<dbReference type="PROSITE" id="PS50042">
    <property type="entry name" value="CNMP_BINDING_3"/>
    <property type="match status" value="1"/>
</dbReference>
<reference evidence="2" key="1">
    <citation type="submission" date="2022-04" db="EMBL/GenBank/DDBJ databases">
        <title>Hymenobacter sp. isolated from the air.</title>
        <authorList>
            <person name="Won M."/>
            <person name="Lee C.-M."/>
            <person name="Woen H.-Y."/>
            <person name="Kwon S.-W."/>
        </authorList>
    </citation>
    <scope>NUCLEOTIDE SEQUENCE</scope>
    <source>
        <strain evidence="2">5420S-77</strain>
    </source>
</reference>
<evidence type="ECO:0000259" key="1">
    <source>
        <dbReference type="PROSITE" id="PS50042"/>
    </source>
</evidence>
<organism evidence="2 3">
    <name type="scientific">Hymenobacter volaticus</name>
    <dbReference type="NCBI Taxonomy" id="2932254"/>
    <lineage>
        <taxon>Bacteria</taxon>
        <taxon>Pseudomonadati</taxon>
        <taxon>Bacteroidota</taxon>
        <taxon>Cytophagia</taxon>
        <taxon>Cytophagales</taxon>
        <taxon>Hymenobacteraceae</taxon>
        <taxon>Hymenobacter</taxon>
    </lineage>
</organism>
<name>A0ABY4G9X3_9BACT</name>
<sequence>MDNRLEFLKTVTPFNLLPEDVLLGVVGLLQEVRYTKETLIYQQDSSKLRSLDIIVAGAYEAFFYDSEQNKRLPETLRAGACYGGQSILLNKKRSIRTVIAQKGTVVYALPRRDFRALCLAYPAFFHFFTALYGERMLNEEYAHFVKPTSGGKKTLLRPTRCTRAKSRRRRCAK</sequence>
<dbReference type="InterPro" id="IPR014710">
    <property type="entry name" value="RmlC-like_jellyroll"/>
</dbReference>
<dbReference type="InterPro" id="IPR000595">
    <property type="entry name" value="cNMP-bd_dom"/>
</dbReference>
<dbReference type="EMBL" id="CP095061">
    <property type="protein sequence ID" value="UOQ67586.1"/>
    <property type="molecule type" value="Genomic_DNA"/>
</dbReference>
<proteinExistence type="predicted"/>
<evidence type="ECO:0000313" key="3">
    <source>
        <dbReference type="Proteomes" id="UP000830401"/>
    </source>
</evidence>
<accession>A0ABY4G9X3</accession>
<gene>
    <name evidence="2" type="ORF">MUN86_06875</name>
</gene>
<dbReference type="CDD" id="cd00038">
    <property type="entry name" value="CAP_ED"/>
    <property type="match status" value="1"/>
</dbReference>
<dbReference type="Proteomes" id="UP000830401">
    <property type="component" value="Chromosome"/>
</dbReference>
<protein>
    <submittedName>
        <fullName evidence="2">Cyclic nucleotide-binding domain-containing protein</fullName>
    </submittedName>
</protein>